<keyword evidence="6 12" id="KW-0413">Isomerase</keyword>
<dbReference type="GO" id="GO:0004615">
    <property type="term" value="F:phosphomannomutase activity"/>
    <property type="evidence" value="ECO:0007669"/>
    <property type="project" value="UniProtKB-EC"/>
</dbReference>
<dbReference type="KEGG" id="sdl:Sdel_1799"/>
<dbReference type="SUPFAM" id="SSF55957">
    <property type="entry name" value="Phosphoglucomutase, C-terminal domain"/>
    <property type="match status" value="1"/>
</dbReference>
<gene>
    <name evidence="12" type="ordered locus">Sdel_1799</name>
</gene>
<evidence type="ECO:0000256" key="1">
    <source>
        <dbReference type="ARBA" id="ARBA00001946"/>
    </source>
</evidence>
<feature type="domain" description="Alpha-D-phosphohexomutase alpha/beta/alpha" evidence="10">
    <location>
        <begin position="154"/>
        <end position="251"/>
    </location>
</feature>
<dbReference type="Gene3D" id="3.40.120.10">
    <property type="entry name" value="Alpha-D-Glucose-1,6-Bisphosphate, subunit A, domain 3"/>
    <property type="match status" value="3"/>
</dbReference>
<keyword evidence="4 7" id="KW-0479">Metal-binding</keyword>
<dbReference type="PRINTS" id="PR00509">
    <property type="entry name" value="PGMPMM"/>
</dbReference>
<evidence type="ECO:0000256" key="7">
    <source>
        <dbReference type="RuleBase" id="RU004326"/>
    </source>
</evidence>
<dbReference type="EMBL" id="CP001816">
    <property type="protein sequence ID" value="ACZ12814.1"/>
    <property type="molecule type" value="Genomic_DNA"/>
</dbReference>
<dbReference type="RefSeq" id="WP_012857564.1">
    <property type="nucleotide sequence ID" value="NC_013512.1"/>
</dbReference>
<feature type="domain" description="Alpha-D-phosphohexomutase alpha/beta/alpha" evidence="11">
    <location>
        <begin position="256"/>
        <end position="346"/>
    </location>
</feature>
<feature type="domain" description="Alpha-D-phosphohexomutase alpha/beta/alpha" evidence="9">
    <location>
        <begin position="3"/>
        <end position="116"/>
    </location>
</feature>
<dbReference type="InterPro" id="IPR036900">
    <property type="entry name" value="A-D-PHexomutase_C_sf"/>
</dbReference>
<dbReference type="Pfam" id="PF02880">
    <property type="entry name" value="PGM_PMM_III"/>
    <property type="match status" value="1"/>
</dbReference>
<organism evidence="12 13">
    <name type="scientific">Sulfurospirillum deleyianum (strain ATCC 51133 / DSM 6946 / 5175)</name>
    <dbReference type="NCBI Taxonomy" id="525898"/>
    <lineage>
        <taxon>Bacteria</taxon>
        <taxon>Pseudomonadati</taxon>
        <taxon>Campylobacterota</taxon>
        <taxon>Epsilonproteobacteria</taxon>
        <taxon>Campylobacterales</taxon>
        <taxon>Sulfurospirillaceae</taxon>
        <taxon>Sulfurospirillum</taxon>
    </lineage>
</organism>
<evidence type="ECO:0000256" key="6">
    <source>
        <dbReference type="ARBA" id="ARBA00023235"/>
    </source>
</evidence>
<proteinExistence type="inferred from homology"/>
<reference evidence="12 13" key="2">
    <citation type="journal article" date="2010" name="Stand. Genomic Sci.">
        <title>Complete genome sequence of Sulfurospirillum deleyianum type strain (5175).</title>
        <authorList>
            <person name="Sikorski J."/>
            <person name="Lapidus A."/>
            <person name="Copeland A."/>
            <person name="Glavina Del Rio T."/>
            <person name="Nolan M."/>
            <person name="Lucas S."/>
            <person name="Chen F."/>
            <person name="Tice H."/>
            <person name="Cheng J.F."/>
            <person name="Saunders E."/>
            <person name="Bruce D."/>
            <person name="Goodwin L."/>
            <person name="Pitluck S."/>
            <person name="Ovchinnikova G."/>
            <person name="Pati A."/>
            <person name="Ivanova N."/>
            <person name="Mavromatis K."/>
            <person name="Chen A."/>
            <person name="Palaniappan K."/>
            <person name="Chain P."/>
            <person name="Land M."/>
            <person name="Hauser L."/>
            <person name="Chang Y.J."/>
            <person name="Jeffries C.D."/>
            <person name="Brettin T."/>
            <person name="Detter J.C."/>
            <person name="Han C."/>
            <person name="Rohde M."/>
            <person name="Lang E."/>
            <person name="Spring S."/>
            <person name="Goker M."/>
            <person name="Bristow J."/>
            <person name="Eisen J.A."/>
            <person name="Markowitz V."/>
            <person name="Hugenholtz P."/>
            <person name="Kyrpides N.C."/>
            <person name="Klenk H.P."/>
        </authorList>
    </citation>
    <scope>NUCLEOTIDE SEQUENCE [LARGE SCALE GENOMIC DNA]</scope>
    <source>
        <strain evidence="13">ATCC 51133 / DSM 6946 / 5175</strain>
    </source>
</reference>
<name>D1B3Z4_SULD5</name>
<dbReference type="Pfam" id="PF02878">
    <property type="entry name" value="PGM_PMM_I"/>
    <property type="match status" value="1"/>
</dbReference>
<dbReference type="Gene3D" id="3.30.310.50">
    <property type="entry name" value="Alpha-D-phosphohexomutase, C-terminal domain"/>
    <property type="match status" value="1"/>
</dbReference>
<evidence type="ECO:0000256" key="4">
    <source>
        <dbReference type="ARBA" id="ARBA00022723"/>
    </source>
</evidence>
<comment type="cofactor">
    <cofactor evidence="1">
        <name>Mg(2+)</name>
        <dbReference type="ChEBI" id="CHEBI:18420"/>
    </cofactor>
</comment>
<dbReference type="PANTHER" id="PTHR43771:SF2">
    <property type="entry name" value="PHOSPHOMANNOMUTASE_PHOSPHOGLUCOMUTASE"/>
    <property type="match status" value="1"/>
</dbReference>
<evidence type="ECO:0000259" key="9">
    <source>
        <dbReference type="Pfam" id="PF02878"/>
    </source>
</evidence>
<dbReference type="OrthoDB" id="9803322at2"/>
<dbReference type="PANTHER" id="PTHR43771">
    <property type="entry name" value="PHOSPHOMANNOMUTASE"/>
    <property type="match status" value="1"/>
</dbReference>
<protein>
    <submittedName>
        <fullName evidence="12">Phosphomannomutase</fullName>
        <ecNumber evidence="12">5.4.2.8</ecNumber>
    </submittedName>
</protein>
<sequence length="456" mass="51432">MKTIFREYDIRGIYEKELNEQMVKLIGYFLGKRILEVGKVVSIGYDARSHSPILCEYLTSGLNKAGCKVLNMGLVATPVNYFSNFQSFDGITPNASIMITGSHNPSEYNGFKITIDKKPFFGEDIYALGREIMQNYDVDVEDDFSSIAIDAKERYIAYMIKEFDHLKGFEKPFVYDCGNGVAGVVVQDIFKALNFTCKGLFVDPDGTFPNHHPDPTVEKNLRDIKNELEGDFELGFAYDGDADRIAFLTKKNNVKGDIMAILFSRAMKNPTVIGEVKCSQIMYDDINARGKAIMYKTGHSNLKVMIAKTNADFAAEVSGHLFFNDRYFGYDDAIYATLRMIELVKNGLDVDGEIAKLPVVYSTEELKVETNENDKFPLVEKVKELLKNPPKDFPLIKEIVDVDGVRVIFNDGWGLVRASNTTPVLVTRFESTNEENAKLYERKLNEIIATAKAELH</sequence>
<dbReference type="GO" id="GO:0000287">
    <property type="term" value="F:magnesium ion binding"/>
    <property type="evidence" value="ECO:0007669"/>
    <property type="project" value="InterPro"/>
</dbReference>
<evidence type="ECO:0000259" key="11">
    <source>
        <dbReference type="Pfam" id="PF02880"/>
    </source>
</evidence>
<dbReference type="AlphaFoldDB" id="D1B3Z4"/>
<dbReference type="CDD" id="cd03089">
    <property type="entry name" value="PMM_PGM"/>
    <property type="match status" value="1"/>
</dbReference>
<dbReference type="EC" id="5.4.2.8" evidence="12"/>
<dbReference type="GO" id="GO:0005975">
    <property type="term" value="P:carbohydrate metabolic process"/>
    <property type="evidence" value="ECO:0007669"/>
    <property type="project" value="InterPro"/>
</dbReference>
<dbReference type="SUPFAM" id="SSF53738">
    <property type="entry name" value="Phosphoglucomutase, first 3 domains"/>
    <property type="match status" value="3"/>
</dbReference>
<evidence type="ECO:0000259" key="8">
    <source>
        <dbReference type="Pfam" id="PF00408"/>
    </source>
</evidence>
<evidence type="ECO:0000313" key="12">
    <source>
        <dbReference type="EMBL" id="ACZ12814.1"/>
    </source>
</evidence>
<dbReference type="InterPro" id="IPR005844">
    <property type="entry name" value="A-D-PHexomutase_a/b/a-I"/>
</dbReference>
<dbReference type="eggNOG" id="COG1109">
    <property type="taxonomic scope" value="Bacteria"/>
</dbReference>
<dbReference type="InterPro" id="IPR005846">
    <property type="entry name" value="A-D-PHexomutase_a/b/a-III"/>
</dbReference>
<dbReference type="HOGENOM" id="CLU_016950_9_1_7"/>
<comment type="similarity">
    <text evidence="2 7">Belongs to the phosphohexose mutase family.</text>
</comment>
<dbReference type="InterPro" id="IPR016066">
    <property type="entry name" value="A-D-PHexomutase_CS"/>
</dbReference>
<keyword evidence="13" id="KW-1185">Reference proteome</keyword>
<accession>D1B3Z4</accession>
<evidence type="ECO:0000259" key="10">
    <source>
        <dbReference type="Pfam" id="PF02879"/>
    </source>
</evidence>
<keyword evidence="5 7" id="KW-0460">Magnesium</keyword>
<dbReference type="Pfam" id="PF00408">
    <property type="entry name" value="PGM_PMM_IV"/>
    <property type="match status" value="1"/>
</dbReference>
<evidence type="ECO:0000256" key="2">
    <source>
        <dbReference type="ARBA" id="ARBA00010231"/>
    </source>
</evidence>
<reference evidence="13" key="1">
    <citation type="submission" date="2009-11" db="EMBL/GenBank/DDBJ databases">
        <title>The complete genome of Sulfurospirillum deleyianum DSM 6946.</title>
        <authorList>
            <consortium name="US DOE Joint Genome Institute (JGI-PGF)"/>
            <person name="Lucas S."/>
            <person name="Copeland A."/>
            <person name="Lapidus A."/>
            <person name="Glavina del Rio T."/>
            <person name="Dalin E."/>
            <person name="Tice H."/>
            <person name="Bruce D."/>
            <person name="Goodwin L."/>
            <person name="Pitluck S."/>
            <person name="Kyrpides N."/>
            <person name="Mavromatis K."/>
            <person name="Ivanova N."/>
            <person name="Ovchinnikova G."/>
            <person name="Munk A.C."/>
            <person name="Lu M."/>
            <person name="Brettin T."/>
            <person name="Detter J.C."/>
            <person name="Han C."/>
            <person name="Tapia R."/>
            <person name="Larimer F."/>
            <person name="Land M."/>
            <person name="Hauser L."/>
            <person name="Markowitz V."/>
            <person name="Cheng J.F."/>
            <person name="Hugenholtz P."/>
            <person name="Woyke T."/>
            <person name="Wu D."/>
            <person name="Aumann P."/>
            <person name="Schneider S."/>
            <person name="Lang E."/>
            <person name="Spring S."/>
            <person name="Klenk H.P."/>
            <person name="Eisen J.A."/>
        </authorList>
    </citation>
    <scope>NUCLEOTIDE SEQUENCE [LARGE SCALE GENOMIC DNA]</scope>
    <source>
        <strain evidence="13">ATCC 51133 / DSM 6946 / 5175</strain>
    </source>
</reference>
<evidence type="ECO:0000256" key="3">
    <source>
        <dbReference type="ARBA" id="ARBA00022553"/>
    </source>
</evidence>
<dbReference type="InterPro" id="IPR005841">
    <property type="entry name" value="Alpha-D-phosphohexomutase_SF"/>
</dbReference>
<evidence type="ECO:0000256" key="5">
    <source>
        <dbReference type="ARBA" id="ARBA00022842"/>
    </source>
</evidence>
<dbReference type="Proteomes" id="UP000002222">
    <property type="component" value="Chromosome"/>
</dbReference>
<evidence type="ECO:0000313" key="13">
    <source>
        <dbReference type="Proteomes" id="UP000002222"/>
    </source>
</evidence>
<feature type="domain" description="Alpha-D-phosphohexomutase C-terminal" evidence="8">
    <location>
        <begin position="365"/>
        <end position="442"/>
    </location>
</feature>
<dbReference type="InterPro" id="IPR016055">
    <property type="entry name" value="A-D-PHexomutase_a/b/a-I/II/III"/>
</dbReference>
<keyword evidence="3" id="KW-0597">Phosphoprotein</keyword>
<dbReference type="Pfam" id="PF02879">
    <property type="entry name" value="PGM_PMM_II"/>
    <property type="match status" value="1"/>
</dbReference>
<dbReference type="InterPro" id="IPR005845">
    <property type="entry name" value="A-D-PHexomutase_a/b/a-II"/>
</dbReference>
<dbReference type="STRING" id="525898.Sdel_1799"/>
<dbReference type="PROSITE" id="PS00710">
    <property type="entry name" value="PGM_PMM"/>
    <property type="match status" value="1"/>
</dbReference>
<dbReference type="InterPro" id="IPR005843">
    <property type="entry name" value="A-D-PHexomutase_C"/>
</dbReference>